<feature type="repeat" description="TPR" evidence="3">
    <location>
        <begin position="243"/>
        <end position="276"/>
    </location>
</feature>
<dbReference type="Gene3D" id="1.25.40.10">
    <property type="entry name" value="Tetratricopeptide repeat domain"/>
    <property type="match status" value="6"/>
</dbReference>
<feature type="repeat" description="TPR" evidence="3">
    <location>
        <begin position="334"/>
        <end position="367"/>
    </location>
</feature>
<comment type="caution">
    <text evidence="4">The sequence shown here is derived from an EMBL/GenBank/DDBJ whole genome shotgun (WGS) entry which is preliminary data.</text>
</comment>
<feature type="repeat" description="TPR" evidence="3">
    <location>
        <begin position="466"/>
        <end position="499"/>
    </location>
</feature>
<feature type="repeat" description="TPR" evidence="3">
    <location>
        <begin position="39"/>
        <end position="72"/>
    </location>
</feature>
<accession>A0ABP7X943</accession>
<feature type="repeat" description="TPR" evidence="3">
    <location>
        <begin position="107"/>
        <end position="140"/>
    </location>
</feature>
<dbReference type="EMBL" id="BAABCW010000001">
    <property type="protein sequence ID" value="GAA4107951.1"/>
    <property type="molecule type" value="Genomic_DNA"/>
</dbReference>
<name>A0ABP7X943_9FLAO</name>
<feature type="repeat" description="TPR" evidence="3">
    <location>
        <begin position="209"/>
        <end position="242"/>
    </location>
</feature>
<dbReference type="Pfam" id="PF13414">
    <property type="entry name" value="TPR_11"/>
    <property type="match status" value="1"/>
</dbReference>
<keyword evidence="1" id="KW-0677">Repeat</keyword>
<evidence type="ECO:0000256" key="2">
    <source>
        <dbReference type="ARBA" id="ARBA00022803"/>
    </source>
</evidence>
<evidence type="ECO:0000313" key="4">
    <source>
        <dbReference type="EMBL" id="GAA4107951.1"/>
    </source>
</evidence>
<dbReference type="Pfam" id="PF14559">
    <property type="entry name" value="TPR_19"/>
    <property type="match status" value="1"/>
</dbReference>
<reference evidence="5" key="1">
    <citation type="journal article" date="2019" name="Int. J. Syst. Evol. Microbiol.">
        <title>The Global Catalogue of Microorganisms (GCM) 10K type strain sequencing project: providing services to taxonomists for standard genome sequencing and annotation.</title>
        <authorList>
            <consortium name="The Broad Institute Genomics Platform"/>
            <consortium name="The Broad Institute Genome Sequencing Center for Infectious Disease"/>
            <person name="Wu L."/>
            <person name="Ma J."/>
        </authorList>
    </citation>
    <scope>NUCLEOTIDE SEQUENCE [LARGE SCALE GENOMIC DNA]</scope>
    <source>
        <strain evidence="5">JCM 17106</strain>
    </source>
</reference>
<organism evidence="4 5">
    <name type="scientific">Aquimarina addita</name>
    <dbReference type="NCBI Taxonomy" id="870485"/>
    <lineage>
        <taxon>Bacteria</taxon>
        <taxon>Pseudomonadati</taxon>
        <taxon>Bacteroidota</taxon>
        <taxon>Flavobacteriia</taxon>
        <taxon>Flavobacteriales</taxon>
        <taxon>Flavobacteriaceae</taxon>
        <taxon>Aquimarina</taxon>
    </lineage>
</organism>
<dbReference type="SUPFAM" id="SSF48452">
    <property type="entry name" value="TPR-like"/>
    <property type="match status" value="3"/>
</dbReference>
<sequence length="612" mass="70148">MTINTHLKNAKQDTTYIMKRFVVSTLFIFFISSHNAQSIEQHEKIGDSLLTAGQYDVAITYFEKELQEFPKNEQILRYLGYNHIAKNNFDQGEKYYTEALSVNPKCGRCYNNIARIYYLKGNTRKALELANKSVNIDPKDASLYASRAKLKEALNNKYGALIDYNKAIEIDPTHPGYFLERGSYYANTGNVTSGLADMTRAIELAPESYNPYFSRANIYYDQQRHKEALKDINKAIELDSTQQSLYTGRGSIYAALQEDQKAIDDYSKAIAINKNYFLPYLNRALSYYQLENLDASCADYNALNSLIEKGNLTDEVIISDIKKSIEDICNPEKPSYYYQRGVAHYNLAEFDKALNIYDEGLAKFPESGMLLSFKGNTLLAIEKYEKAIEFYTYSLEKKESVKDEIAVHPRFEKESKKQTSFYDRFLASTNLSITECLIYLDRMDEALIKINEAIALIPDVVDFNKEFYYNIRGHIYLNMNKNELAIKDFKTSIELNKKFPAAYVNMAIAKMNLSKKVKFSTFTVGSNFKNQPRNVSWSFPNTSSFKKSESNIKAALSDCNTAIAINKNYGFAYYIRGQIKQILQSSDYCMDFLTAQRLGLIVEDNLLKGCIQ</sequence>
<dbReference type="Proteomes" id="UP001500459">
    <property type="component" value="Unassembled WGS sequence"/>
</dbReference>
<dbReference type="InterPro" id="IPR019734">
    <property type="entry name" value="TPR_rpt"/>
</dbReference>
<dbReference type="SMART" id="SM00028">
    <property type="entry name" value="TPR"/>
    <property type="match status" value="12"/>
</dbReference>
<protein>
    <recommendedName>
        <fullName evidence="6">Tetratricopeptide repeat protein</fullName>
    </recommendedName>
</protein>
<evidence type="ECO:0000256" key="3">
    <source>
        <dbReference type="PROSITE-ProRule" id="PRU00339"/>
    </source>
</evidence>
<keyword evidence="5" id="KW-1185">Reference proteome</keyword>
<dbReference type="Pfam" id="PF13181">
    <property type="entry name" value="TPR_8"/>
    <property type="match status" value="1"/>
</dbReference>
<dbReference type="PROSITE" id="PS50005">
    <property type="entry name" value="TPR"/>
    <property type="match status" value="7"/>
</dbReference>
<dbReference type="PANTHER" id="PTHR44858">
    <property type="entry name" value="TETRATRICOPEPTIDE REPEAT PROTEIN 6"/>
    <property type="match status" value="1"/>
</dbReference>
<evidence type="ECO:0008006" key="6">
    <source>
        <dbReference type="Google" id="ProtNLM"/>
    </source>
</evidence>
<evidence type="ECO:0000313" key="5">
    <source>
        <dbReference type="Proteomes" id="UP001500459"/>
    </source>
</evidence>
<feature type="repeat" description="TPR" evidence="3">
    <location>
        <begin position="73"/>
        <end position="106"/>
    </location>
</feature>
<dbReference type="InterPro" id="IPR011990">
    <property type="entry name" value="TPR-like_helical_dom_sf"/>
</dbReference>
<proteinExistence type="predicted"/>
<dbReference type="Pfam" id="PF00515">
    <property type="entry name" value="TPR_1"/>
    <property type="match status" value="1"/>
</dbReference>
<dbReference type="PANTHER" id="PTHR44858:SF1">
    <property type="entry name" value="UDP-N-ACETYLGLUCOSAMINE--PEPTIDE N-ACETYLGLUCOSAMINYLTRANSFERASE SPINDLY-RELATED"/>
    <property type="match status" value="1"/>
</dbReference>
<dbReference type="InterPro" id="IPR050498">
    <property type="entry name" value="Ycf3"/>
</dbReference>
<gene>
    <name evidence="4" type="ORF">GCM10022393_03590</name>
</gene>
<dbReference type="Pfam" id="PF13432">
    <property type="entry name" value="TPR_16"/>
    <property type="match status" value="1"/>
</dbReference>
<keyword evidence="2 3" id="KW-0802">TPR repeat</keyword>
<evidence type="ECO:0000256" key="1">
    <source>
        <dbReference type="ARBA" id="ARBA00022737"/>
    </source>
</evidence>